<dbReference type="AlphaFoldDB" id="A0A255ZIZ0"/>
<dbReference type="EMBL" id="NOXX01000221">
    <property type="protein sequence ID" value="OYQ40590.1"/>
    <property type="molecule type" value="Genomic_DNA"/>
</dbReference>
<dbReference type="Proteomes" id="UP000216035">
    <property type="component" value="Unassembled WGS sequence"/>
</dbReference>
<reference evidence="1 2" key="1">
    <citation type="submission" date="2017-07" db="EMBL/GenBank/DDBJ databases">
        <title>Flavobacterium cyanobacteriorum sp. nov., isolated from cyanobacterial aggregates in a eutrophic lake.</title>
        <authorList>
            <person name="Cai H."/>
        </authorList>
    </citation>
    <scope>NUCLEOTIDE SEQUENCE [LARGE SCALE GENOMIC DNA]</scope>
    <source>
        <strain evidence="1 2">TH167</strain>
    </source>
</reference>
<organism evidence="1 2">
    <name type="scientific">Flavobacterium aurantiibacter</name>
    <dbReference type="NCBI Taxonomy" id="2023067"/>
    <lineage>
        <taxon>Bacteria</taxon>
        <taxon>Pseudomonadati</taxon>
        <taxon>Bacteroidota</taxon>
        <taxon>Flavobacteriia</taxon>
        <taxon>Flavobacteriales</taxon>
        <taxon>Flavobacteriaceae</taxon>
        <taxon>Flavobacterium</taxon>
    </lineage>
</organism>
<keyword evidence="2" id="KW-1185">Reference proteome</keyword>
<evidence type="ECO:0008006" key="3">
    <source>
        <dbReference type="Google" id="ProtNLM"/>
    </source>
</evidence>
<proteinExistence type="predicted"/>
<protein>
    <recommendedName>
        <fullName evidence="3">CAAX protease</fullName>
    </recommendedName>
</protein>
<evidence type="ECO:0000313" key="1">
    <source>
        <dbReference type="EMBL" id="OYQ40590.1"/>
    </source>
</evidence>
<accession>A0A255ZIZ0</accession>
<comment type="caution">
    <text evidence="1">The sequence shown here is derived from an EMBL/GenBank/DDBJ whole genome shotgun (WGS) entry which is preliminary data.</text>
</comment>
<sequence>MKSKPIQIFNSLPLGHGRKEGNDGLDRVRRFRNKIKHNEPICFNSNTIEFEETLEVHKSIINLLTWIDPYIVKLVADSDKIHTRKRKIFNTGSPSIKLLVAFHTIVMQFQNQ</sequence>
<gene>
    <name evidence="1" type="ORF">CHX27_13515</name>
</gene>
<evidence type="ECO:0000313" key="2">
    <source>
        <dbReference type="Proteomes" id="UP000216035"/>
    </source>
</evidence>
<name>A0A255ZIZ0_9FLAO</name>